<comment type="caution">
    <text evidence="3">The sequence shown here is derived from an EMBL/GenBank/DDBJ whole genome shotgun (WGS) entry which is preliminary data.</text>
</comment>
<protein>
    <recommendedName>
        <fullName evidence="5">Multidrug efflux pump subunit AcrA (Membrane-fusion protein)</fullName>
    </recommendedName>
</protein>
<dbReference type="Proteomes" id="UP000277671">
    <property type="component" value="Unassembled WGS sequence"/>
</dbReference>
<dbReference type="OrthoDB" id="4401807at2"/>
<keyword evidence="2" id="KW-0732">Signal</keyword>
<feature type="compositionally biased region" description="Pro residues" evidence="1">
    <location>
        <begin position="189"/>
        <end position="213"/>
    </location>
</feature>
<feature type="region of interest" description="Disordered" evidence="1">
    <location>
        <begin position="185"/>
        <end position="225"/>
    </location>
</feature>
<sequence length="334" mass="33728">MRRQFLLRSCVLALAVGAVAGCTESGPEAEVPGLASRGTTMTTVQPTRQDLTNKVSLAGKVTVNPVFGLVSPVKGQVRYLDVKAPQSTPTKPTRVASVWVSGKAHRIDVPAGAVFSGRLADDRSTVTAGMPVVSAKMIGYGLVADLDGAQAYQIADGLATVQAQIKNGPGPFPCDVLGTIAALPAGTIPDPPAPPPAAPPSGAPSAPPAPVAPPERNQTEPSEATGLRLVCTAPADVRLINGASATLEVVTARAANVLVLPVESVAGAQGKGKVDVVNPQGVRETRDVVLGLSDGKVVEIKSGLTGTETIAVPGPDIPAAKPAEGDPNAPMGVK</sequence>
<feature type="region of interest" description="Disordered" evidence="1">
    <location>
        <begin position="309"/>
        <end position="334"/>
    </location>
</feature>
<keyword evidence="4" id="KW-1185">Reference proteome</keyword>
<evidence type="ECO:0000256" key="2">
    <source>
        <dbReference type="SAM" id="SignalP"/>
    </source>
</evidence>
<dbReference type="AlphaFoldDB" id="A0A495JMQ9"/>
<feature type="chain" id="PRO_5039655377" description="Multidrug efflux pump subunit AcrA (Membrane-fusion protein)" evidence="2">
    <location>
        <begin position="21"/>
        <end position="334"/>
    </location>
</feature>
<dbReference type="Gene3D" id="2.40.420.20">
    <property type="match status" value="1"/>
</dbReference>
<proteinExistence type="predicted"/>
<evidence type="ECO:0000256" key="1">
    <source>
        <dbReference type="SAM" id="MobiDB-lite"/>
    </source>
</evidence>
<evidence type="ECO:0000313" key="4">
    <source>
        <dbReference type="Proteomes" id="UP000277671"/>
    </source>
</evidence>
<evidence type="ECO:0000313" key="3">
    <source>
        <dbReference type="EMBL" id="RKR89634.1"/>
    </source>
</evidence>
<evidence type="ECO:0008006" key="5">
    <source>
        <dbReference type="Google" id="ProtNLM"/>
    </source>
</evidence>
<feature type="signal peptide" evidence="2">
    <location>
        <begin position="1"/>
        <end position="20"/>
    </location>
</feature>
<organism evidence="3 4">
    <name type="scientific">Micromonospora pisi</name>
    <dbReference type="NCBI Taxonomy" id="589240"/>
    <lineage>
        <taxon>Bacteria</taxon>
        <taxon>Bacillati</taxon>
        <taxon>Actinomycetota</taxon>
        <taxon>Actinomycetes</taxon>
        <taxon>Micromonosporales</taxon>
        <taxon>Micromonosporaceae</taxon>
        <taxon>Micromonospora</taxon>
    </lineage>
</organism>
<dbReference type="EMBL" id="RBKT01000001">
    <property type="protein sequence ID" value="RKR89634.1"/>
    <property type="molecule type" value="Genomic_DNA"/>
</dbReference>
<dbReference type="PROSITE" id="PS51257">
    <property type="entry name" value="PROKAR_LIPOPROTEIN"/>
    <property type="match status" value="1"/>
</dbReference>
<reference evidence="3 4" key="1">
    <citation type="submission" date="2018-10" db="EMBL/GenBank/DDBJ databases">
        <title>Sequencing the genomes of 1000 actinobacteria strains.</title>
        <authorList>
            <person name="Klenk H.-P."/>
        </authorList>
    </citation>
    <scope>NUCLEOTIDE SEQUENCE [LARGE SCALE GENOMIC DNA]</scope>
    <source>
        <strain evidence="3 4">DSM 45175</strain>
    </source>
</reference>
<gene>
    <name evidence="3" type="ORF">BDK92_3989</name>
</gene>
<name>A0A495JMQ9_9ACTN</name>
<accession>A0A495JMQ9</accession>